<organism evidence="2 3">
    <name type="scientific">Simiduia agarivorans (strain DSM 21679 / JCM 13881 / BCRC 17597 / SA1)</name>
    <dbReference type="NCBI Taxonomy" id="1117647"/>
    <lineage>
        <taxon>Bacteria</taxon>
        <taxon>Pseudomonadati</taxon>
        <taxon>Pseudomonadota</taxon>
        <taxon>Gammaproteobacteria</taxon>
        <taxon>Cellvibrionales</taxon>
        <taxon>Cellvibrionaceae</taxon>
        <taxon>Simiduia</taxon>
    </lineage>
</organism>
<gene>
    <name evidence="2" type="ordered locus">M5M_14080</name>
</gene>
<dbReference type="GO" id="GO:0032259">
    <property type="term" value="P:methylation"/>
    <property type="evidence" value="ECO:0007669"/>
    <property type="project" value="UniProtKB-KW"/>
</dbReference>
<dbReference type="EMBL" id="CP003746">
    <property type="protein sequence ID" value="AFU99952.1"/>
    <property type="molecule type" value="Genomic_DNA"/>
</dbReference>
<dbReference type="Pfam" id="PF04993">
    <property type="entry name" value="TfoX_N"/>
    <property type="match status" value="1"/>
</dbReference>
<proteinExistence type="predicted"/>
<dbReference type="GO" id="GO:0008168">
    <property type="term" value="F:methyltransferase activity"/>
    <property type="evidence" value="ECO:0007669"/>
    <property type="project" value="UniProtKB-KW"/>
</dbReference>
<protein>
    <submittedName>
        <fullName evidence="2">RNA methyltransferase TrmH, group 3</fullName>
    </submittedName>
</protein>
<name>K4L198_SIMAS</name>
<evidence type="ECO:0000259" key="1">
    <source>
        <dbReference type="Pfam" id="PF04993"/>
    </source>
</evidence>
<dbReference type="RefSeq" id="WP_015048105.1">
    <property type="nucleotide sequence ID" value="NC_018868.3"/>
</dbReference>
<dbReference type="Gene3D" id="3.30.1460.30">
    <property type="entry name" value="YgaC/TfoX-N like chaperone"/>
    <property type="match status" value="1"/>
</dbReference>
<evidence type="ECO:0000313" key="2">
    <source>
        <dbReference type="EMBL" id="AFU99952.1"/>
    </source>
</evidence>
<dbReference type="STRING" id="1117647.M5M_14080"/>
<keyword evidence="2" id="KW-0808">Transferase</keyword>
<reference evidence="2 3" key="1">
    <citation type="journal article" date="2013" name="Genome Announc.">
        <title>Complete genome sequence of Simiduia agarivorans SA1(T), a marine bacterium able to degrade a variety of polysaccharides.</title>
        <authorList>
            <person name="Lin S.Y."/>
            <person name="Shieh W.Y."/>
            <person name="Chen J.S."/>
            <person name="Tang S.L."/>
        </authorList>
    </citation>
    <scope>NUCLEOTIDE SEQUENCE [LARGE SCALE GENOMIC DNA]</scope>
    <source>
        <strain evidence="3">DSM 21679 / JCM 13881 / BCRC 17597 / SA1</strain>
    </source>
</reference>
<dbReference type="AlphaFoldDB" id="K4L198"/>
<evidence type="ECO:0000313" key="3">
    <source>
        <dbReference type="Proteomes" id="UP000000466"/>
    </source>
</evidence>
<sequence>MAYSEALAGRIRDQLQHHDNYSERNMFGGLAMMLNGNMCCGVVGEELMARVGPDRYEACLKVPYVRQMDFTGKPLRGMVYIAAAGVDSEEQLSTWVELSETFALSLPPK</sequence>
<dbReference type="eggNOG" id="COG3070">
    <property type="taxonomic scope" value="Bacteria"/>
</dbReference>
<keyword evidence="3" id="KW-1185">Reference proteome</keyword>
<dbReference type="KEGG" id="saga:M5M_14080"/>
<keyword evidence="2" id="KW-0489">Methyltransferase</keyword>
<feature type="domain" description="TfoX N-terminal" evidence="1">
    <location>
        <begin position="13"/>
        <end position="102"/>
    </location>
</feature>
<dbReference type="SUPFAM" id="SSF159894">
    <property type="entry name" value="YgaC/TfoX-N like"/>
    <property type="match status" value="1"/>
</dbReference>
<dbReference type="OrthoDB" id="214902at2"/>
<dbReference type="HOGENOM" id="CLU_136016_4_1_6"/>
<accession>K4L198</accession>
<dbReference type="Proteomes" id="UP000000466">
    <property type="component" value="Chromosome"/>
</dbReference>
<dbReference type="InterPro" id="IPR007076">
    <property type="entry name" value="TfoX_N"/>
</dbReference>